<evidence type="ECO:0000259" key="1">
    <source>
        <dbReference type="Pfam" id="PF13480"/>
    </source>
</evidence>
<dbReference type="KEGG" id="mmai:sS8_0279"/>
<evidence type="ECO:0000313" key="3">
    <source>
        <dbReference type="Proteomes" id="UP000266313"/>
    </source>
</evidence>
<dbReference type="Pfam" id="PF13480">
    <property type="entry name" value="Acetyltransf_6"/>
    <property type="match status" value="1"/>
</dbReference>
<dbReference type="RefSeq" id="WP_119628076.1">
    <property type="nucleotide sequence ID" value="NZ_AP017928.1"/>
</dbReference>
<dbReference type="Proteomes" id="UP000266313">
    <property type="component" value="Chromosome"/>
</dbReference>
<dbReference type="OrthoDB" id="9808976at2"/>
<dbReference type="Gene3D" id="3.40.630.30">
    <property type="match status" value="1"/>
</dbReference>
<organism evidence="2 3">
    <name type="scientific">Methylocaldum marinum</name>
    <dbReference type="NCBI Taxonomy" id="1432792"/>
    <lineage>
        <taxon>Bacteria</taxon>
        <taxon>Pseudomonadati</taxon>
        <taxon>Pseudomonadota</taxon>
        <taxon>Gammaproteobacteria</taxon>
        <taxon>Methylococcales</taxon>
        <taxon>Methylococcaceae</taxon>
        <taxon>Methylocaldum</taxon>
    </lineage>
</organism>
<gene>
    <name evidence="2" type="ORF">sS8_0279</name>
</gene>
<sequence length="382" mass="43682">MIKIEIVQSEEEFLALEPEWNGLLEESGLGNIFLTWEWMSTWWTCFGRQHFQPWVITARDGNDGRLVGLLPLASQTISFGGLRLRQLSFMAGDRVIDHLDAISRPGYGTFVIPFLVDRLIGKRVRHDFVRLDAMRADSAFVKALLEAVEHRRGARHMAIDSVCPYLSLPDSWDSYWASIGKQSRYNFNRKAKRLQARANGAIDYRRVESKTELSDAVRELARLHQSRQQQKGNAGAFAQSRAVEFHSRVAERFLEKGWLRLYLLMVGRRAIAAIYCYRFGSTFSFYQSGYDPAWSDCSPGTLIMLHAVKEAITEGADEFDFLRGEEAYKSLWTNTARTDQRLRIASSPPGWLILSAYQLAYKSRRAIKANLNWGTRHAKAVS</sequence>
<dbReference type="InterPro" id="IPR038740">
    <property type="entry name" value="BioF2-like_GNAT_dom"/>
</dbReference>
<dbReference type="SUPFAM" id="SSF55729">
    <property type="entry name" value="Acyl-CoA N-acyltransferases (Nat)"/>
    <property type="match status" value="1"/>
</dbReference>
<dbReference type="InterPro" id="IPR016181">
    <property type="entry name" value="Acyl_CoA_acyltransferase"/>
</dbReference>
<dbReference type="AlphaFoldDB" id="A0A286P3M5"/>
<keyword evidence="3" id="KW-1185">Reference proteome</keyword>
<evidence type="ECO:0000313" key="2">
    <source>
        <dbReference type="EMBL" id="BBA32247.1"/>
    </source>
</evidence>
<accession>A0A286P3M5</accession>
<dbReference type="EMBL" id="AP017928">
    <property type="protein sequence ID" value="BBA32247.1"/>
    <property type="molecule type" value="Genomic_DNA"/>
</dbReference>
<name>A0A286P3M5_9GAMM</name>
<reference evidence="2 3" key="1">
    <citation type="submission" date="2016-12" db="EMBL/GenBank/DDBJ databases">
        <title>Genome sequencing of Methylocaldum marinum.</title>
        <authorList>
            <person name="Takeuchi M."/>
            <person name="Kamagata Y."/>
            <person name="Hiraoka S."/>
            <person name="Oshima K."/>
            <person name="Hattori M."/>
            <person name="Iwasaki W."/>
        </authorList>
    </citation>
    <scope>NUCLEOTIDE SEQUENCE [LARGE SCALE GENOMIC DNA]</scope>
    <source>
        <strain evidence="2 3">S8</strain>
    </source>
</reference>
<protein>
    <recommendedName>
        <fullName evidence="1">BioF2-like acetyltransferase domain-containing protein</fullName>
    </recommendedName>
</protein>
<proteinExistence type="predicted"/>
<feature type="domain" description="BioF2-like acetyltransferase" evidence="1">
    <location>
        <begin position="182"/>
        <end position="330"/>
    </location>
</feature>